<evidence type="ECO:0000256" key="6">
    <source>
        <dbReference type="SAM" id="SignalP"/>
    </source>
</evidence>
<gene>
    <name evidence="10" type="ORF">FME351_LOCUS10430</name>
    <name evidence="11" type="ORF">TSG867_LOCUS10602</name>
</gene>
<feature type="domain" description="EGF-like" evidence="7">
    <location>
        <begin position="1187"/>
        <end position="1229"/>
    </location>
</feature>
<dbReference type="SMART" id="SM00063">
    <property type="entry name" value="FRI"/>
    <property type="match status" value="1"/>
</dbReference>
<evidence type="ECO:0000256" key="3">
    <source>
        <dbReference type="PROSITE-ProRule" id="PRU00076"/>
    </source>
</evidence>
<feature type="region of interest" description="Disordered" evidence="5">
    <location>
        <begin position="297"/>
        <end position="335"/>
    </location>
</feature>
<dbReference type="PROSITE" id="PS50940">
    <property type="entry name" value="CHIT_BIND_II"/>
    <property type="match status" value="1"/>
</dbReference>
<dbReference type="Gene3D" id="2.10.25.10">
    <property type="entry name" value="Laminin"/>
    <property type="match status" value="1"/>
</dbReference>
<dbReference type="Pfam" id="PF01392">
    <property type="entry name" value="Fz"/>
    <property type="match status" value="1"/>
</dbReference>
<dbReference type="EMBL" id="CAJNYU010001130">
    <property type="protein sequence ID" value="CAF3415732.1"/>
    <property type="molecule type" value="Genomic_DNA"/>
</dbReference>
<comment type="caution">
    <text evidence="10">The sequence shown here is derived from an EMBL/GenBank/DDBJ whole genome shotgun (WGS) entry which is preliminary data.</text>
</comment>
<evidence type="ECO:0000259" key="7">
    <source>
        <dbReference type="PROSITE" id="PS50026"/>
    </source>
</evidence>
<dbReference type="Pfam" id="PF01607">
    <property type="entry name" value="CBM_14"/>
    <property type="match status" value="2"/>
</dbReference>
<evidence type="ECO:0000259" key="9">
    <source>
        <dbReference type="PROSITE" id="PS50940"/>
    </source>
</evidence>
<dbReference type="GO" id="GO:0042813">
    <property type="term" value="F:Wnt receptor activity"/>
    <property type="evidence" value="ECO:0007669"/>
    <property type="project" value="TreeGrafter"/>
</dbReference>
<keyword evidence="6" id="KW-0732">Signal</keyword>
<feature type="chain" id="PRO_5036414291" evidence="6">
    <location>
        <begin position="22"/>
        <end position="1399"/>
    </location>
</feature>
<feature type="region of interest" description="Disordered" evidence="5">
    <location>
        <begin position="994"/>
        <end position="1094"/>
    </location>
</feature>
<dbReference type="InterPro" id="IPR036508">
    <property type="entry name" value="Chitin-bd_dom_sf"/>
</dbReference>
<feature type="disulfide bond" evidence="4">
    <location>
        <begin position="163"/>
        <end position="209"/>
    </location>
</feature>
<dbReference type="InterPro" id="IPR020067">
    <property type="entry name" value="Frizzled_dom"/>
</dbReference>
<feature type="compositionally biased region" description="Low complexity" evidence="5">
    <location>
        <begin position="316"/>
        <end position="333"/>
    </location>
</feature>
<proteinExistence type="predicted"/>
<feature type="compositionally biased region" description="Acidic residues" evidence="5">
    <location>
        <begin position="1015"/>
        <end position="1045"/>
    </location>
</feature>
<evidence type="ECO:0000256" key="2">
    <source>
        <dbReference type="ARBA" id="ARBA00023157"/>
    </source>
</evidence>
<evidence type="ECO:0000256" key="1">
    <source>
        <dbReference type="ARBA" id="ARBA00022473"/>
    </source>
</evidence>
<dbReference type="PROSITE" id="PS00022">
    <property type="entry name" value="EGF_1"/>
    <property type="match status" value="1"/>
</dbReference>
<comment type="caution">
    <text evidence="3">Lacks conserved residue(s) required for the propagation of feature annotation.</text>
</comment>
<dbReference type="GO" id="GO:0060070">
    <property type="term" value="P:canonical Wnt signaling pathway"/>
    <property type="evidence" value="ECO:0007669"/>
    <property type="project" value="TreeGrafter"/>
</dbReference>
<dbReference type="EMBL" id="CAJOBQ010000491">
    <property type="protein sequence ID" value="CAF4366822.1"/>
    <property type="molecule type" value="Genomic_DNA"/>
</dbReference>
<dbReference type="PROSITE" id="PS50026">
    <property type="entry name" value="EGF_3"/>
    <property type="match status" value="2"/>
</dbReference>
<feature type="compositionally biased region" description="Polar residues" evidence="5">
    <location>
        <begin position="926"/>
        <end position="941"/>
    </location>
</feature>
<dbReference type="SMART" id="SM00181">
    <property type="entry name" value="EGF"/>
    <property type="match status" value="2"/>
</dbReference>
<dbReference type="SMART" id="SM00494">
    <property type="entry name" value="ChtBD2"/>
    <property type="match status" value="3"/>
</dbReference>
<evidence type="ECO:0000256" key="5">
    <source>
        <dbReference type="SAM" id="MobiDB-lite"/>
    </source>
</evidence>
<protein>
    <submittedName>
        <fullName evidence="10">Uncharacterized protein</fullName>
    </submittedName>
</protein>
<dbReference type="GO" id="GO:0035567">
    <property type="term" value="P:non-canonical Wnt signaling pathway"/>
    <property type="evidence" value="ECO:0007669"/>
    <property type="project" value="TreeGrafter"/>
</dbReference>
<evidence type="ECO:0000313" key="11">
    <source>
        <dbReference type="EMBL" id="CAF4366822.1"/>
    </source>
</evidence>
<feature type="domain" description="Chitin-binding type-2" evidence="9">
    <location>
        <begin position="1094"/>
        <end position="1153"/>
    </location>
</feature>
<dbReference type="InterPro" id="IPR002557">
    <property type="entry name" value="Chitin-bd_dom"/>
</dbReference>
<evidence type="ECO:0000259" key="8">
    <source>
        <dbReference type="PROSITE" id="PS50038"/>
    </source>
</evidence>
<feature type="domain" description="EGF-like" evidence="7">
    <location>
        <begin position="1147"/>
        <end position="1185"/>
    </location>
</feature>
<dbReference type="SUPFAM" id="SSF57196">
    <property type="entry name" value="EGF/Laminin"/>
    <property type="match status" value="1"/>
</dbReference>
<dbReference type="GO" id="GO:0008061">
    <property type="term" value="F:chitin binding"/>
    <property type="evidence" value="ECO:0007669"/>
    <property type="project" value="InterPro"/>
</dbReference>
<dbReference type="SUPFAM" id="SSF57625">
    <property type="entry name" value="Invertebrate chitin-binding proteins"/>
    <property type="match status" value="3"/>
</dbReference>
<evidence type="ECO:0000313" key="12">
    <source>
        <dbReference type="Proteomes" id="UP000663869"/>
    </source>
</evidence>
<organism evidence="10 12">
    <name type="scientific">Rotaria socialis</name>
    <dbReference type="NCBI Taxonomy" id="392032"/>
    <lineage>
        <taxon>Eukaryota</taxon>
        <taxon>Metazoa</taxon>
        <taxon>Spiralia</taxon>
        <taxon>Gnathifera</taxon>
        <taxon>Rotifera</taxon>
        <taxon>Eurotatoria</taxon>
        <taxon>Bdelloidea</taxon>
        <taxon>Philodinida</taxon>
        <taxon>Philodinidae</taxon>
        <taxon>Rotaria</taxon>
    </lineage>
</organism>
<dbReference type="Gene3D" id="1.10.2000.10">
    <property type="entry name" value="Frizzled cysteine-rich domain"/>
    <property type="match status" value="1"/>
</dbReference>
<dbReference type="CDD" id="cd07066">
    <property type="entry name" value="CRD_FZ"/>
    <property type="match status" value="1"/>
</dbReference>
<dbReference type="GO" id="GO:0005576">
    <property type="term" value="C:extracellular region"/>
    <property type="evidence" value="ECO:0007669"/>
    <property type="project" value="InterPro"/>
</dbReference>
<dbReference type="InterPro" id="IPR036790">
    <property type="entry name" value="Frizzled_dom_sf"/>
</dbReference>
<dbReference type="GO" id="GO:0017147">
    <property type="term" value="F:Wnt-protein binding"/>
    <property type="evidence" value="ECO:0007669"/>
    <property type="project" value="TreeGrafter"/>
</dbReference>
<evidence type="ECO:0000313" key="10">
    <source>
        <dbReference type="EMBL" id="CAF3415732.1"/>
    </source>
</evidence>
<feature type="region of interest" description="Disordered" evidence="5">
    <location>
        <begin position="675"/>
        <end position="700"/>
    </location>
</feature>
<feature type="region of interest" description="Disordered" evidence="5">
    <location>
        <begin position="259"/>
        <end position="278"/>
    </location>
</feature>
<feature type="domain" description="FZ" evidence="8">
    <location>
        <begin position="143"/>
        <end position="258"/>
    </location>
</feature>
<keyword evidence="2 3" id="KW-1015">Disulfide bond</keyword>
<dbReference type="PROSITE" id="PS50038">
    <property type="entry name" value="FZ"/>
    <property type="match status" value="1"/>
</dbReference>
<feature type="compositionally biased region" description="Low complexity" evidence="5">
    <location>
        <begin position="679"/>
        <end position="694"/>
    </location>
</feature>
<keyword evidence="3" id="KW-0245">EGF-like domain</keyword>
<reference evidence="10" key="1">
    <citation type="submission" date="2021-02" db="EMBL/GenBank/DDBJ databases">
        <authorList>
            <person name="Nowell W R."/>
        </authorList>
    </citation>
    <scope>NUCLEOTIDE SEQUENCE</scope>
</reference>
<feature type="disulfide bond" evidence="3">
    <location>
        <begin position="1175"/>
        <end position="1184"/>
    </location>
</feature>
<dbReference type="CDD" id="cd00054">
    <property type="entry name" value="EGF_CA"/>
    <property type="match status" value="1"/>
</dbReference>
<dbReference type="Gene3D" id="2.170.140.10">
    <property type="entry name" value="Chitin binding domain"/>
    <property type="match status" value="2"/>
</dbReference>
<dbReference type="PANTHER" id="PTHR11309">
    <property type="entry name" value="FRIZZLED"/>
    <property type="match status" value="1"/>
</dbReference>
<accession>A0A818BEY6</accession>
<feature type="compositionally biased region" description="Low complexity" evidence="5">
    <location>
        <begin position="994"/>
        <end position="1014"/>
    </location>
</feature>
<dbReference type="Proteomes" id="UP000663869">
    <property type="component" value="Unassembled WGS sequence"/>
</dbReference>
<dbReference type="Proteomes" id="UP000663862">
    <property type="component" value="Unassembled WGS sequence"/>
</dbReference>
<name>A0A818BEY6_9BILA</name>
<dbReference type="SUPFAM" id="SSF63501">
    <property type="entry name" value="Frizzled cysteine-rich domain"/>
    <property type="match status" value="1"/>
</dbReference>
<feature type="region of interest" description="Disordered" evidence="5">
    <location>
        <begin position="916"/>
        <end position="943"/>
    </location>
</feature>
<evidence type="ECO:0000256" key="4">
    <source>
        <dbReference type="PROSITE-ProRule" id="PRU00090"/>
    </source>
</evidence>
<feature type="signal peptide" evidence="6">
    <location>
        <begin position="1"/>
        <end position="21"/>
    </location>
</feature>
<dbReference type="InterPro" id="IPR000742">
    <property type="entry name" value="EGF"/>
</dbReference>
<dbReference type="InterPro" id="IPR015526">
    <property type="entry name" value="Frizzled/SFRP"/>
</dbReference>
<keyword evidence="1" id="KW-0217">Developmental protein</keyword>
<dbReference type="GO" id="GO:0005886">
    <property type="term" value="C:plasma membrane"/>
    <property type="evidence" value="ECO:0007669"/>
    <property type="project" value="TreeGrafter"/>
</dbReference>
<feature type="compositionally biased region" description="Basic and acidic residues" evidence="5">
    <location>
        <begin position="268"/>
        <end position="278"/>
    </location>
</feature>
<sequence>MMKQIHLKLLVCLLLAISAAAQYNNNPIQWGSNVQGQPYSNNWPGAAANWPSASANWLGASANWPGASANWPGASANWPYGRYGQPANVLQYGVDYGQFNSGSQMVQPTYNQQTRVETNGADSAGAAEEIDSLISVPAPNRGGKDNSCYSIMDPLYPLFSLHCSALPQTTFSLPNFFGHTTKQETNELFTLFRPLLNSGCFRQMPKFLCPLFFPSCSKERILPCAKFCRDIQSRCRDSYISTIDCDLLPEKSEFCPRIAETSRSTNDTQDRYRSASENEKIPQPFVSIDYSDNSSAQSSVIQSSSTNNAAQKHVNSDASYGGMSSSASSDFSATNIKPTPVPKIISTVSELSNLNQDGTYNQQWTIGGLSSSGNNNNYVAGSFGSNIIASADSSPAGKIGNSAVESSEAKTIEFAGTSSYGNNNNAAGVSSLPGNVVGISSSFGSNNNAAATSYGNNNNAAGLSSLSGNVAGVSSSFGSNNNVAGTSSYGNNNNVAGVLSSSGNVAGVSSSSGNVAGISSSFGSNNNAAGVSSSSGRIKNTAGILSSFGSNSNAAGVAASSNINNSRNTGQISSSNSYVASGRFEQTGIPYGLQSTVEYLYYYPEKLDLSKCGPPQTKNPCTINGPQLYPIPGYPQCYIQCAFGLMFVKPCPGDLVWNALINVCDWSTVPDPVDDNNSDDLSNSNNNPKSPSYHSSRREKRSLNQLKKIAKENNPFPNFKRLNVPLGPPAPGYTPLPGFSGPIGIAGPYASPPAAPQSAPTMIYPFGPIQYPTLSHDMSRSIFSPPLQQTVPQQVLSPPLPPPMPPPIYTRLPPLNKPIVSPPVMPNYYSPYMWPSSPMNYPMVRSPVMPQPTFPQQIMYPSIYPPIWQPPQTPKLPPFIPPILPSLPIPLGGPLLPPLPMKIPATFIPGPPPIFSDSSFGPFDQPQVSSDGSSTGGQSVSAKGPEIIFSTSELMDRLHYNGNIGFPPLHGAPGGSSWATNLYGGFPGQFPPIGIYGKIKGSQSSKKQGSTNNNDDNDEDEDEKPNSSNEDEDEDEDEDKDEDDSNTSKASPNNKNDNSKSDNDSDEQDNSRKKRQVVSDDDENTLLSVENDGASPCIGKSINVNVRHPTDPTKYISCLNENKYEIMNCPTSFIYNADDDKCEKINIKSICEQEQPCMNNGECHSTSPTTFTCTCQGLWTGERCEIPVSSCASNPCGEGNQCHTLVTSDYKQDYICICDKQQSYGLTCTHNTVPNPCMGVFNNQERFYPFAFNSRAFLQCDGDLLHVRPCAPGLHWNQETKVCDRVESPSFIRPTSDYRYQDYYPRIPSNDLRYNTYQETPTTYPMFSPSSTIKGSRRLKHKQRLMSNNIHASPYDQDSTVADQQYAQSFNQLPPNSFVSSPPQRHLFRLFQSPSSYRR</sequence>